<name>A0A919CQI7_9PROT</name>
<dbReference type="PANTHER" id="PTHR43031">
    <property type="entry name" value="FAD-DEPENDENT OXIDOREDUCTASE"/>
    <property type="match status" value="1"/>
</dbReference>
<dbReference type="InterPro" id="IPR036873">
    <property type="entry name" value="Rhodanese-like_dom_sf"/>
</dbReference>
<dbReference type="PANTHER" id="PTHR43031:SF1">
    <property type="entry name" value="PYRIDINE NUCLEOTIDE-DISULPHIDE OXIDOREDUCTASE"/>
    <property type="match status" value="1"/>
</dbReference>
<keyword evidence="3" id="KW-1185">Reference proteome</keyword>
<dbReference type="InterPro" id="IPR001763">
    <property type="entry name" value="Rhodanese-like_dom"/>
</dbReference>
<evidence type="ECO:0000313" key="2">
    <source>
        <dbReference type="EMBL" id="GHD55377.1"/>
    </source>
</evidence>
<dbReference type="EMBL" id="BMZS01000008">
    <property type="protein sequence ID" value="GHD55377.1"/>
    <property type="molecule type" value="Genomic_DNA"/>
</dbReference>
<reference evidence="2" key="2">
    <citation type="submission" date="2020-09" db="EMBL/GenBank/DDBJ databases">
        <authorList>
            <person name="Sun Q."/>
            <person name="Kim S."/>
        </authorList>
    </citation>
    <scope>NUCLEOTIDE SEQUENCE</scope>
    <source>
        <strain evidence="2">KCTC 42651</strain>
    </source>
</reference>
<dbReference type="AlphaFoldDB" id="A0A919CQI7"/>
<reference evidence="2" key="1">
    <citation type="journal article" date="2014" name="Int. J. Syst. Evol. Microbiol.">
        <title>Complete genome sequence of Corynebacterium casei LMG S-19264T (=DSM 44701T), isolated from a smear-ripened cheese.</title>
        <authorList>
            <consortium name="US DOE Joint Genome Institute (JGI-PGF)"/>
            <person name="Walter F."/>
            <person name="Albersmeier A."/>
            <person name="Kalinowski J."/>
            <person name="Ruckert C."/>
        </authorList>
    </citation>
    <scope>NUCLEOTIDE SEQUENCE</scope>
    <source>
        <strain evidence="2">KCTC 42651</strain>
    </source>
</reference>
<proteinExistence type="predicted"/>
<accession>A0A919CQI7</accession>
<dbReference type="SMART" id="SM00450">
    <property type="entry name" value="RHOD"/>
    <property type="match status" value="1"/>
</dbReference>
<dbReference type="PROSITE" id="PS50206">
    <property type="entry name" value="RHODANESE_3"/>
    <property type="match status" value="1"/>
</dbReference>
<gene>
    <name evidence="2" type="ORF">GCM10017083_34210</name>
</gene>
<protein>
    <recommendedName>
        <fullName evidence="1">Rhodanese domain-containing protein</fullName>
    </recommendedName>
</protein>
<feature type="domain" description="Rhodanese" evidence="1">
    <location>
        <begin position="63"/>
        <end position="153"/>
    </location>
</feature>
<dbReference type="Pfam" id="PF00581">
    <property type="entry name" value="Rhodanese"/>
    <property type="match status" value="1"/>
</dbReference>
<dbReference type="InterPro" id="IPR050229">
    <property type="entry name" value="GlpE_sulfurtransferase"/>
</dbReference>
<dbReference type="InterPro" id="IPR001307">
    <property type="entry name" value="Thiosulphate_STrfase_CS"/>
</dbReference>
<evidence type="ECO:0000313" key="3">
    <source>
        <dbReference type="Proteomes" id="UP000630353"/>
    </source>
</evidence>
<comment type="caution">
    <text evidence="2">The sequence shown here is derived from an EMBL/GenBank/DDBJ whole genome shotgun (WGS) entry which is preliminary data.</text>
</comment>
<dbReference type="GO" id="GO:0004792">
    <property type="term" value="F:thiosulfate-cyanide sulfurtransferase activity"/>
    <property type="evidence" value="ECO:0007669"/>
    <property type="project" value="InterPro"/>
</dbReference>
<sequence>MLAGNRNRSRSPAMPSAVAPSAVAPSAVAEIPAAPSAAALAHFEALMAFETDCWDVHDAMSGGRADFVLLDVRSPALYAAGHVPGAVNLPHRKIIERKLADWPADTLFVVYCAGPHCNGACRAAIRLARLGRPVKLMIGGIEGWKDEGFALATEAPPVPA</sequence>
<dbReference type="PROSITE" id="PS00380">
    <property type="entry name" value="RHODANESE_1"/>
    <property type="match status" value="1"/>
</dbReference>
<dbReference type="SUPFAM" id="SSF52821">
    <property type="entry name" value="Rhodanese/Cell cycle control phosphatase"/>
    <property type="match status" value="1"/>
</dbReference>
<dbReference type="CDD" id="cd01521">
    <property type="entry name" value="RHOD_PspE2"/>
    <property type="match status" value="1"/>
</dbReference>
<evidence type="ECO:0000259" key="1">
    <source>
        <dbReference type="PROSITE" id="PS50206"/>
    </source>
</evidence>
<dbReference type="Gene3D" id="3.40.250.10">
    <property type="entry name" value="Rhodanese-like domain"/>
    <property type="match status" value="1"/>
</dbReference>
<dbReference type="Proteomes" id="UP000630353">
    <property type="component" value="Unassembled WGS sequence"/>
</dbReference>
<organism evidence="2 3">
    <name type="scientific">Thalassobaculum fulvum</name>
    <dbReference type="NCBI Taxonomy" id="1633335"/>
    <lineage>
        <taxon>Bacteria</taxon>
        <taxon>Pseudomonadati</taxon>
        <taxon>Pseudomonadota</taxon>
        <taxon>Alphaproteobacteria</taxon>
        <taxon>Rhodospirillales</taxon>
        <taxon>Thalassobaculaceae</taxon>
        <taxon>Thalassobaculum</taxon>
    </lineage>
</organism>